<dbReference type="Proteomes" id="UP000710440">
    <property type="component" value="Unassembled WGS sequence"/>
</dbReference>
<feature type="transmembrane region" description="Helical" evidence="1">
    <location>
        <begin position="27"/>
        <end position="49"/>
    </location>
</feature>
<evidence type="ECO:0000256" key="1">
    <source>
        <dbReference type="SAM" id="Phobius"/>
    </source>
</evidence>
<keyword evidence="3" id="KW-1185">Reference proteome</keyword>
<reference evidence="2 3" key="1">
    <citation type="submission" date="2021-02" db="EMBL/GenBank/DDBJ databases">
        <title>Pan-genome distribution and transcriptional activeness of fungal secondary metabolism genes in Aspergillus section Fumigati.</title>
        <authorList>
            <person name="Takahashi H."/>
            <person name="Umemura M."/>
            <person name="Ninomiya A."/>
            <person name="Kusuya Y."/>
            <person name="Urayama S."/>
            <person name="Shimizu M."/>
            <person name="Watanabe A."/>
            <person name="Kamei K."/>
            <person name="Yaguchi T."/>
            <person name="Hagiwara D."/>
        </authorList>
    </citation>
    <scope>NUCLEOTIDE SEQUENCE [LARGE SCALE GENOMIC DNA]</scope>
    <source>
        <strain evidence="2 3">IFM 47045</strain>
    </source>
</reference>
<dbReference type="PANTHER" id="PTHR22950:SF694">
    <property type="entry name" value="AMINO ACID PERMEASE, PUTATIVE-RELATED"/>
    <property type="match status" value="1"/>
</dbReference>
<keyword evidence="1" id="KW-0472">Membrane</keyword>
<evidence type="ECO:0008006" key="4">
    <source>
        <dbReference type="Google" id="ProtNLM"/>
    </source>
</evidence>
<dbReference type="EMBL" id="BOPL01000002">
    <property type="protein sequence ID" value="GIK00201.1"/>
    <property type="molecule type" value="Genomic_DNA"/>
</dbReference>
<keyword evidence="1" id="KW-0812">Transmembrane</keyword>
<comment type="caution">
    <text evidence="2">The sequence shown here is derived from an EMBL/GenBank/DDBJ whole genome shotgun (WGS) entry which is preliminary data.</text>
</comment>
<accession>A0A9P3BV73</accession>
<name>A0A9P3BV73_ASPVI</name>
<dbReference type="GO" id="GO:0015179">
    <property type="term" value="F:L-amino acid transmembrane transporter activity"/>
    <property type="evidence" value="ECO:0007669"/>
    <property type="project" value="TreeGrafter"/>
</dbReference>
<evidence type="ECO:0000313" key="2">
    <source>
        <dbReference type="EMBL" id="GIK00201.1"/>
    </source>
</evidence>
<dbReference type="PANTHER" id="PTHR22950">
    <property type="entry name" value="AMINO ACID TRANSPORTER"/>
    <property type="match status" value="1"/>
</dbReference>
<proteinExistence type="predicted"/>
<dbReference type="GeneID" id="66932203"/>
<feature type="transmembrane region" description="Helical" evidence="1">
    <location>
        <begin position="93"/>
        <end position="112"/>
    </location>
</feature>
<keyword evidence="1" id="KW-1133">Transmembrane helix</keyword>
<dbReference type="OrthoDB" id="40134at2759"/>
<dbReference type="RefSeq" id="XP_043123387.1">
    <property type="nucleotide sequence ID" value="XM_043267452.1"/>
</dbReference>
<dbReference type="GO" id="GO:0016020">
    <property type="term" value="C:membrane"/>
    <property type="evidence" value="ECO:0007669"/>
    <property type="project" value="TreeGrafter"/>
</dbReference>
<feature type="transmembrane region" description="Helical" evidence="1">
    <location>
        <begin position="118"/>
        <end position="142"/>
    </location>
</feature>
<protein>
    <recommendedName>
        <fullName evidence="4">Amino acid transporter transmembrane domain-containing protein</fullName>
    </recommendedName>
</protein>
<evidence type="ECO:0000313" key="3">
    <source>
        <dbReference type="Proteomes" id="UP000710440"/>
    </source>
</evidence>
<dbReference type="AlphaFoldDB" id="A0A9P3BV73"/>
<feature type="transmembrane region" description="Helical" evidence="1">
    <location>
        <begin position="69"/>
        <end position="86"/>
    </location>
</feature>
<organism evidence="2 3">
    <name type="scientific">Aspergillus viridinutans</name>
    <dbReference type="NCBI Taxonomy" id="75553"/>
    <lineage>
        <taxon>Eukaryota</taxon>
        <taxon>Fungi</taxon>
        <taxon>Dikarya</taxon>
        <taxon>Ascomycota</taxon>
        <taxon>Pezizomycotina</taxon>
        <taxon>Eurotiomycetes</taxon>
        <taxon>Eurotiomycetidae</taxon>
        <taxon>Eurotiales</taxon>
        <taxon>Aspergillaceae</taxon>
        <taxon>Aspergillus</taxon>
        <taxon>Aspergillus subgen. Fumigati</taxon>
    </lineage>
</organism>
<sequence length="205" mass="22361">MEYHEFMIFDRPSEQYGDDGVRDYPKAVYLSMSFVTTSYLAFSLVIYAWCGKWIASPSLGSAGETVKRVAYGIALPGLIVSGALYVHVGAKYLFLGCTVTLSAISFILASAIPIFTYVLALVGSLCYSPLAICLPGWLWLYSHQHYRQGSVGRLVIYGLHVGMILLGVFMTIGGTYGVVVQIMDAYRNGRIDQAFSCADNSGTVS</sequence>
<gene>
    <name evidence="2" type="ORF">Aspvir_004221</name>
</gene>
<feature type="transmembrane region" description="Helical" evidence="1">
    <location>
        <begin position="154"/>
        <end position="179"/>
    </location>
</feature>